<reference evidence="2" key="1">
    <citation type="submission" date="2021-09" db="EMBL/GenBank/DDBJ databases">
        <authorList>
            <consortium name="AG Swart"/>
            <person name="Singh M."/>
            <person name="Singh A."/>
            <person name="Seah K."/>
            <person name="Emmerich C."/>
        </authorList>
    </citation>
    <scope>NUCLEOTIDE SEQUENCE</scope>
    <source>
        <strain evidence="2">ATCC30299</strain>
    </source>
</reference>
<evidence type="ECO:0000313" key="2">
    <source>
        <dbReference type="EMBL" id="CAG9334146.1"/>
    </source>
</evidence>
<dbReference type="AlphaFoldDB" id="A0AAU9K3N3"/>
<feature type="signal peptide" evidence="1">
    <location>
        <begin position="1"/>
        <end position="24"/>
    </location>
</feature>
<evidence type="ECO:0000313" key="3">
    <source>
        <dbReference type="Proteomes" id="UP001162131"/>
    </source>
</evidence>
<organism evidence="2 3">
    <name type="scientific">Blepharisma stoltei</name>
    <dbReference type="NCBI Taxonomy" id="1481888"/>
    <lineage>
        <taxon>Eukaryota</taxon>
        <taxon>Sar</taxon>
        <taxon>Alveolata</taxon>
        <taxon>Ciliophora</taxon>
        <taxon>Postciliodesmatophora</taxon>
        <taxon>Heterotrichea</taxon>
        <taxon>Heterotrichida</taxon>
        <taxon>Blepharismidae</taxon>
        <taxon>Blepharisma</taxon>
    </lineage>
</organism>
<dbReference type="PANTHER" id="PTHR10974">
    <property type="entry name" value="FI08016P-RELATED"/>
    <property type="match status" value="1"/>
</dbReference>
<sequence>MVQDQKPWILIFFTFYSLFSTSVASFGIDDTETLKYMNISASPSVFGFSVEKGEEIFPPYFYPRCEDKPKANSGSIYMDFSLNTLEINCTKSKNPFYVLGPHKFIKVANPTESKDFLTKQFFNINPVPIEPHHEFAVASCFNKEIVNMQYLSPRFQGESYYETLNTIKTLNLRKTIKKPMTILFLVPDSFSRRHFFRKLTSTVSYLNELNFNSEWSAFDFKLHNIIGADTSENMMRVFGHKWVSRFLGNQDVDFFKEEAIWFQLKKLGFMTLWGADSCPHNVPKSMGRIPQVDHCLSSFYCAFYIYGDYRAAKQLTTKQRCIGPHMSHYYLMEYSKAFNKLYPNANQWIYNHFDAAHEGTGQHAQALDYDLKEYIKYYIENVSKTHEVVIVMAADHGMRYGEFLYDSDSIQEHRLPALFIVARNEFLKSMDAQDNLLHNTLRLNSKPDLKESMLFLAHFQNNLEFKSKYPQFYSLFSQKIPDGRTCRDAEIPIWYCSSYLPEPINIRSFDDFSDVTMTYKDRELKRTVNKITDSIVYYINSEVFTMKNAKLGSLCMKINLNEIIYAGYKNINGDTHLFKIMFTIMENKRAQYDTWSMVSFSNEINQQFETDKPYIEPIAFMGQKMHLQILGVIRTDKYGGDCEMAAREIGINPQFCICNQEFYRKLD</sequence>
<keyword evidence="3" id="KW-1185">Reference proteome</keyword>
<dbReference type="Proteomes" id="UP001162131">
    <property type="component" value="Unassembled WGS sequence"/>
</dbReference>
<dbReference type="Pfam" id="PF02995">
    <property type="entry name" value="DUF229"/>
    <property type="match status" value="1"/>
</dbReference>
<feature type="chain" id="PRO_5043381335" evidence="1">
    <location>
        <begin position="25"/>
        <end position="667"/>
    </location>
</feature>
<name>A0AAU9K3N3_9CILI</name>
<protein>
    <submittedName>
        <fullName evidence="2">Uncharacterized protein</fullName>
    </submittedName>
</protein>
<keyword evidence="1" id="KW-0732">Signal</keyword>
<evidence type="ECO:0000256" key="1">
    <source>
        <dbReference type="SAM" id="SignalP"/>
    </source>
</evidence>
<accession>A0AAU9K3N3</accession>
<comment type="caution">
    <text evidence="2">The sequence shown here is derived from an EMBL/GenBank/DDBJ whole genome shotgun (WGS) entry which is preliminary data.</text>
</comment>
<proteinExistence type="predicted"/>
<dbReference type="PANTHER" id="PTHR10974:SF1">
    <property type="entry name" value="FI08016P-RELATED"/>
    <property type="match status" value="1"/>
</dbReference>
<dbReference type="EMBL" id="CAJZBQ010000057">
    <property type="protein sequence ID" value="CAG9334146.1"/>
    <property type="molecule type" value="Genomic_DNA"/>
</dbReference>
<dbReference type="GO" id="GO:0005615">
    <property type="term" value="C:extracellular space"/>
    <property type="evidence" value="ECO:0007669"/>
    <property type="project" value="TreeGrafter"/>
</dbReference>
<gene>
    <name evidence="2" type="ORF">BSTOLATCC_MIC59939</name>
</gene>
<dbReference type="InterPro" id="IPR004245">
    <property type="entry name" value="DUF229"/>
</dbReference>